<accession>A0A918JS41</accession>
<dbReference type="PROSITE" id="PS51755">
    <property type="entry name" value="OMPR_PHOB"/>
    <property type="match status" value="1"/>
</dbReference>
<dbReference type="Proteomes" id="UP000631300">
    <property type="component" value="Unassembled WGS sequence"/>
</dbReference>
<dbReference type="PANTHER" id="PTHR48111:SF76">
    <property type="entry name" value="TWO-COMPONENT RESPONSE REGULATOR"/>
    <property type="match status" value="1"/>
</dbReference>
<dbReference type="CDD" id="cd00383">
    <property type="entry name" value="trans_reg_C"/>
    <property type="match status" value="1"/>
</dbReference>
<reference evidence="10" key="2">
    <citation type="submission" date="2020-09" db="EMBL/GenBank/DDBJ databases">
        <authorList>
            <person name="Sun Q."/>
            <person name="Kim S."/>
        </authorList>
    </citation>
    <scope>NUCLEOTIDE SEQUENCE</scope>
    <source>
        <strain evidence="10">KCTC 22164</strain>
    </source>
</reference>
<evidence type="ECO:0000256" key="1">
    <source>
        <dbReference type="ARBA" id="ARBA00022553"/>
    </source>
</evidence>
<feature type="domain" description="OmpR/PhoB-type" evidence="9">
    <location>
        <begin position="132"/>
        <end position="230"/>
    </location>
</feature>
<dbReference type="InterPro" id="IPR036388">
    <property type="entry name" value="WH-like_DNA-bd_sf"/>
</dbReference>
<sequence length="233" mass="26213">MADDVMAINVLLIEDDPTVGSHIQQGLEKAGHNCHVFNDGEAGMYEAMAQRHDVIILDIMLPSRDGFSVLEQLRNEKISTPVLLLSAKGQVEDKVKGLRTGANDYLTKPFAFEELLARVEGLGARQADADTTTHIHVGDLTLDLLNRKVTRGDTEIELQSKEFQLLECLLRHRGKIVTRSMLLEHVWNYHFDPQTNVIDVHISRLRQKVDKTFNVPLIETVRGTGYRIADPLP</sequence>
<feature type="modified residue" description="4-aspartylphosphate" evidence="6">
    <location>
        <position position="58"/>
    </location>
</feature>
<dbReference type="GO" id="GO:0000976">
    <property type="term" value="F:transcription cis-regulatory region binding"/>
    <property type="evidence" value="ECO:0007669"/>
    <property type="project" value="TreeGrafter"/>
</dbReference>
<evidence type="ECO:0000256" key="2">
    <source>
        <dbReference type="ARBA" id="ARBA00023012"/>
    </source>
</evidence>
<dbReference type="Pfam" id="PF00072">
    <property type="entry name" value="Response_reg"/>
    <property type="match status" value="1"/>
</dbReference>
<evidence type="ECO:0000256" key="6">
    <source>
        <dbReference type="PROSITE-ProRule" id="PRU00169"/>
    </source>
</evidence>
<keyword evidence="5" id="KW-0804">Transcription</keyword>
<dbReference type="PROSITE" id="PS50110">
    <property type="entry name" value="RESPONSE_REGULATORY"/>
    <property type="match status" value="1"/>
</dbReference>
<organism evidence="10 11">
    <name type="scientific">Alteromonas halophila</name>
    <dbReference type="NCBI Taxonomy" id="516698"/>
    <lineage>
        <taxon>Bacteria</taxon>
        <taxon>Pseudomonadati</taxon>
        <taxon>Pseudomonadota</taxon>
        <taxon>Gammaproteobacteria</taxon>
        <taxon>Alteromonadales</taxon>
        <taxon>Alteromonadaceae</taxon>
        <taxon>Alteromonas/Salinimonas group</taxon>
        <taxon>Alteromonas</taxon>
    </lineage>
</organism>
<gene>
    <name evidence="10" type="ORF">GCM10007391_33890</name>
</gene>
<dbReference type="AlphaFoldDB" id="A0A918JS41"/>
<dbReference type="InterPro" id="IPR011006">
    <property type="entry name" value="CheY-like_superfamily"/>
</dbReference>
<keyword evidence="1 6" id="KW-0597">Phosphoprotein</keyword>
<dbReference type="SMART" id="SM00448">
    <property type="entry name" value="REC"/>
    <property type="match status" value="1"/>
</dbReference>
<dbReference type="FunFam" id="1.10.10.10:FF:000005">
    <property type="entry name" value="Two-component system response regulator"/>
    <property type="match status" value="1"/>
</dbReference>
<reference evidence="10" key="1">
    <citation type="journal article" date="2014" name="Int. J. Syst. Evol. Microbiol.">
        <title>Complete genome sequence of Corynebacterium casei LMG S-19264T (=DSM 44701T), isolated from a smear-ripened cheese.</title>
        <authorList>
            <consortium name="US DOE Joint Genome Institute (JGI-PGF)"/>
            <person name="Walter F."/>
            <person name="Albersmeier A."/>
            <person name="Kalinowski J."/>
            <person name="Ruckert C."/>
        </authorList>
    </citation>
    <scope>NUCLEOTIDE SEQUENCE</scope>
    <source>
        <strain evidence="10">KCTC 22164</strain>
    </source>
</reference>
<evidence type="ECO:0000256" key="5">
    <source>
        <dbReference type="ARBA" id="ARBA00023163"/>
    </source>
</evidence>
<evidence type="ECO:0000256" key="7">
    <source>
        <dbReference type="PROSITE-ProRule" id="PRU01091"/>
    </source>
</evidence>
<evidence type="ECO:0000313" key="10">
    <source>
        <dbReference type="EMBL" id="GGW97004.1"/>
    </source>
</evidence>
<dbReference type="Gene3D" id="6.10.250.690">
    <property type="match status" value="1"/>
</dbReference>
<dbReference type="GO" id="GO:0032993">
    <property type="term" value="C:protein-DNA complex"/>
    <property type="evidence" value="ECO:0007669"/>
    <property type="project" value="TreeGrafter"/>
</dbReference>
<comment type="caution">
    <text evidence="10">The sequence shown here is derived from an EMBL/GenBank/DDBJ whole genome shotgun (WGS) entry which is preliminary data.</text>
</comment>
<proteinExistence type="predicted"/>
<dbReference type="FunFam" id="3.40.50.2300:FF:000002">
    <property type="entry name" value="DNA-binding response regulator PhoP"/>
    <property type="match status" value="1"/>
</dbReference>
<evidence type="ECO:0000313" key="11">
    <source>
        <dbReference type="Proteomes" id="UP000631300"/>
    </source>
</evidence>
<dbReference type="Gene3D" id="1.10.10.10">
    <property type="entry name" value="Winged helix-like DNA-binding domain superfamily/Winged helix DNA-binding domain"/>
    <property type="match status" value="1"/>
</dbReference>
<dbReference type="SMART" id="SM00862">
    <property type="entry name" value="Trans_reg_C"/>
    <property type="match status" value="1"/>
</dbReference>
<dbReference type="Gene3D" id="3.40.50.2300">
    <property type="match status" value="1"/>
</dbReference>
<feature type="domain" description="Response regulatory" evidence="8">
    <location>
        <begin position="9"/>
        <end position="123"/>
    </location>
</feature>
<dbReference type="InterPro" id="IPR039420">
    <property type="entry name" value="WalR-like"/>
</dbReference>
<keyword evidence="4 7" id="KW-0238">DNA-binding</keyword>
<dbReference type="InterPro" id="IPR001867">
    <property type="entry name" value="OmpR/PhoB-type_DNA-bd"/>
</dbReference>
<feature type="DNA-binding region" description="OmpR/PhoB-type" evidence="7">
    <location>
        <begin position="132"/>
        <end position="230"/>
    </location>
</feature>
<dbReference type="InterPro" id="IPR001789">
    <property type="entry name" value="Sig_transdc_resp-reg_receiver"/>
</dbReference>
<dbReference type="GO" id="GO:0000156">
    <property type="term" value="F:phosphorelay response regulator activity"/>
    <property type="evidence" value="ECO:0007669"/>
    <property type="project" value="TreeGrafter"/>
</dbReference>
<name>A0A918JS41_9ALTE</name>
<dbReference type="GO" id="GO:0006355">
    <property type="term" value="P:regulation of DNA-templated transcription"/>
    <property type="evidence" value="ECO:0007669"/>
    <property type="project" value="InterPro"/>
</dbReference>
<protein>
    <submittedName>
        <fullName evidence="10">DNA-binding response regulator</fullName>
    </submittedName>
</protein>
<evidence type="ECO:0000256" key="3">
    <source>
        <dbReference type="ARBA" id="ARBA00023015"/>
    </source>
</evidence>
<dbReference type="SUPFAM" id="SSF52172">
    <property type="entry name" value="CheY-like"/>
    <property type="match status" value="1"/>
</dbReference>
<evidence type="ECO:0000256" key="4">
    <source>
        <dbReference type="ARBA" id="ARBA00023125"/>
    </source>
</evidence>
<dbReference type="GO" id="GO:0005829">
    <property type="term" value="C:cytosol"/>
    <property type="evidence" value="ECO:0007669"/>
    <property type="project" value="TreeGrafter"/>
</dbReference>
<keyword evidence="2" id="KW-0902">Two-component regulatory system</keyword>
<evidence type="ECO:0000259" key="9">
    <source>
        <dbReference type="PROSITE" id="PS51755"/>
    </source>
</evidence>
<dbReference type="EMBL" id="BMXP01000014">
    <property type="protein sequence ID" value="GGW97004.1"/>
    <property type="molecule type" value="Genomic_DNA"/>
</dbReference>
<keyword evidence="3" id="KW-0805">Transcription regulation</keyword>
<evidence type="ECO:0000259" key="8">
    <source>
        <dbReference type="PROSITE" id="PS50110"/>
    </source>
</evidence>
<keyword evidence="11" id="KW-1185">Reference proteome</keyword>
<dbReference type="Pfam" id="PF00486">
    <property type="entry name" value="Trans_reg_C"/>
    <property type="match status" value="1"/>
</dbReference>
<dbReference type="PANTHER" id="PTHR48111">
    <property type="entry name" value="REGULATOR OF RPOS"/>
    <property type="match status" value="1"/>
</dbReference>